<dbReference type="PROSITE" id="PS50405">
    <property type="entry name" value="GST_CTER"/>
    <property type="match status" value="1"/>
</dbReference>
<organism evidence="4">
    <name type="scientific">Timema cristinae</name>
    <name type="common">Walking stick</name>
    <dbReference type="NCBI Taxonomy" id="61476"/>
    <lineage>
        <taxon>Eukaryota</taxon>
        <taxon>Metazoa</taxon>
        <taxon>Ecdysozoa</taxon>
        <taxon>Arthropoda</taxon>
        <taxon>Hexapoda</taxon>
        <taxon>Insecta</taxon>
        <taxon>Pterygota</taxon>
        <taxon>Neoptera</taxon>
        <taxon>Polyneoptera</taxon>
        <taxon>Phasmatodea</taxon>
        <taxon>Timematodea</taxon>
        <taxon>Timematoidea</taxon>
        <taxon>Timematidae</taxon>
        <taxon>Timema</taxon>
    </lineage>
</organism>
<dbReference type="Pfam" id="PF13410">
    <property type="entry name" value="GST_C_2"/>
    <property type="match status" value="1"/>
</dbReference>
<dbReference type="GO" id="GO:0004364">
    <property type="term" value="F:glutathione transferase activity"/>
    <property type="evidence" value="ECO:0007669"/>
    <property type="project" value="TreeGrafter"/>
</dbReference>
<evidence type="ECO:0000259" key="2">
    <source>
        <dbReference type="PROSITE" id="PS50404"/>
    </source>
</evidence>
<evidence type="ECO:0000313" key="4">
    <source>
        <dbReference type="EMBL" id="CAD7406793.1"/>
    </source>
</evidence>
<dbReference type="InterPro" id="IPR010987">
    <property type="entry name" value="Glutathione-S-Trfase_C-like"/>
</dbReference>
<name>A0A7R9D4F2_TIMCR</name>
<dbReference type="InterPro" id="IPR040079">
    <property type="entry name" value="Glutathione_S-Trfase"/>
</dbReference>
<dbReference type="SUPFAM" id="SSF52833">
    <property type="entry name" value="Thioredoxin-like"/>
    <property type="match status" value="1"/>
</dbReference>
<dbReference type="SFLD" id="SFLDS00019">
    <property type="entry name" value="Glutathione_Transferase_(cytos"/>
    <property type="match status" value="1"/>
</dbReference>
<dbReference type="FunFam" id="3.40.30.10:FF:000034">
    <property type="entry name" value="glutathione S-transferase 1"/>
    <property type="match status" value="1"/>
</dbReference>
<dbReference type="Gene3D" id="1.20.1050.10">
    <property type="match status" value="1"/>
</dbReference>
<dbReference type="PROSITE" id="PS50404">
    <property type="entry name" value="GST_NTER"/>
    <property type="match status" value="1"/>
</dbReference>
<dbReference type="PANTHER" id="PTHR43969:SF2">
    <property type="entry name" value="GLUTATHIONE S TRANSFERASE D11, ISOFORM B"/>
    <property type="match status" value="1"/>
</dbReference>
<dbReference type="InterPro" id="IPR036282">
    <property type="entry name" value="Glutathione-S-Trfase_C_sf"/>
</dbReference>
<dbReference type="GO" id="GO:0006749">
    <property type="term" value="P:glutathione metabolic process"/>
    <property type="evidence" value="ECO:0007669"/>
    <property type="project" value="TreeGrafter"/>
</dbReference>
<dbReference type="EMBL" id="OC319947">
    <property type="protein sequence ID" value="CAD7406793.1"/>
    <property type="molecule type" value="Genomic_DNA"/>
</dbReference>
<proteinExistence type="predicted"/>
<dbReference type="Pfam" id="PF13417">
    <property type="entry name" value="GST_N_3"/>
    <property type="match status" value="1"/>
</dbReference>
<sequence length="302" mass="34576">MVTIPEVPGSILGTSQSFCKATDLKWRQLKLVRVLVIISTEAISVRESYHQEKIYLRTNERHARYSAVGHDRLCRPVAETNRETSDDMDLYYRPGSPPCRAVVLLIKMLGLDVNYILKTHSLSDLEKQAFLKINPQHCIPTLNDKGFILWESRAILGYLVDQYAEDDSLYPKDPKKRARINQRMYFDIATLYQRLQDTYMPRILHRESSTDPGTQSKFEDALSILNELLEGCDWVAGSDFSIADISLAVTVSTAEVILGDLSKYPKVEAWLERAKLKIPTYEEDSSLSLNTMRKFYEKAADK</sequence>
<reference evidence="4" key="1">
    <citation type="submission" date="2020-11" db="EMBL/GenBank/DDBJ databases">
        <authorList>
            <person name="Tran Van P."/>
        </authorList>
    </citation>
    <scope>NUCLEOTIDE SEQUENCE</scope>
</reference>
<accession>A0A7R9D4F2</accession>
<dbReference type="CDD" id="cd03177">
    <property type="entry name" value="GST_C_Delta_Epsilon"/>
    <property type="match status" value="1"/>
</dbReference>
<dbReference type="InterPro" id="IPR004045">
    <property type="entry name" value="Glutathione_S-Trfase_N"/>
</dbReference>
<dbReference type="InterPro" id="IPR036249">
    <property type="entry name" value="Thioredoxin-like_sf"/>
</dbReference>
<feature type="domain" description="GST N-terminal" evidence="2">
    <location>
        <begin position="86"/>
        <end position="167"/>
    </location>
</feature>
<dbReference type="SUPFAM" id="SSF47616">
    <property type="entry name" value="GST C-terminal domain-like"/>
    <property type="match status" value="1"/>
</dbReference>
<dbReference type="CDD" id="cd03045">
    <property type="entry name" value="GST_N_Delta_Epsilon"/>
    <property type="match status" value="1"/>
</dbReference>
<dbReference type="AlphaFoldDB" id="A0A7R9D4F2"/>
<feature type="domain" description="GST C-terminal" evidence="3">
    <location>
        <begin position="173"/>
        <end position="295"/>
    </location>
</feature>
<dbReference type="Gene3D" id="3.40.30.10">
    <property type="entry name" value="Glutaredoxin"/>
    <property type="match status" value="1"/>
</dbReference>
<evidence type="ECO:0000259" key="3">
    <source>
        <dbReference type="PROSITE" id="PS50405"/>
    </source>
</evidence>
<protein>
    <submittedName>
        <fullName evidence="4">Uncharacterized protein</fullName>
    </submittedName>
</protein>
<dbReference type="SFLD" id="SFLDG01153">
    <property type="entry name" value="Main.4:_Theta-like"/>
    <property type="match status" value="1"/>
</dbReference>
<dbReference type="PANTHER" id="PTHR43969">
    <property type="entry name" value="GLUTATHIONE S TRANSFERASE D10, ISOFORM A-RELATED"/>
    <property type="match status" value="1"/>
</dbReference>
<dbReference type="FunFam" id="1.20.1050.10:FF:000007">
    <property type="entry name" value="Glutathione S-transferase 1-1"/>
    <property type="match status" value="1"/>
</dbReference>
<comment type="subunit">
    <text evidence="1">Homodimer.</text>
</comment>
<evidence type="ECO:0000256" key="1">
    <source>
        <dbReference type="ARBA" id="ARBA00011738"/>
    </source>
</evidence>
<dbReference type="SFLD" id="SFLDG00358">
    <property type="entry name" value="Main_(cytGST)"/>
    <property type="match status" value="1"/>
</dbReference>
<gene>
    <name evidence="4" type="ORF">TCEB3V08_LOCUS8694</name>
</gene>